<accession>A0A1H7ZC73</accession>
<dbReference type="EMBL" id="FOAP01000018">
    <property type="protein sequence ID" value="SEM55906.1"/>
    <property type="molecule type" value="Genomic_DNA"/>
</dbReference>
<evidence type="ECO:0000313" key="3">
    <source>
        <dbReference type="Proteomes" id="UP000182719"/>
    </source>
</evidence>
<evidence type="ECO:0000313" key="2">
    <source>
        <dbReference type="EMBL" id="SEM55906.1"/>
    </source>
</evidence>
<feature type="transmembrane region" description="Helical" evidence="1">
    <location>
        <begin position="182"/>
        <end position="215"/>
    </location>
</feature>
<gene>
    <name evidence="2" type="ORF">SAMN05444354_118157</name>
</gene>
<reference evidence="3" key="1">
    <citation type="submission" date="2016-10" db="EMBL/GenBank/DDBJ databases">
        <authorList>
            <person name="Varghese N."/>
            <person name="Submissions S."/>
        </authorList>
    </citation>
    <scope>NUCLEOTIDE SEQUENCE [LARGE SCALE GENOMIC DNA]</scope>
    <source>
        <strain evidence="3">DSM 17044</strain>
    </source>
</reference>
<organism evidence="2 3">
    <name type="scientific">Stigmatella aurantiaca</name>
    <dbReference type="NCBI Taxonomy" id="41"/>
    <lineage>
        <taxon>Bacteria</taxon>
        <taxon>Pseudomonadati</taxon>
        <taxon>Myxococcota</taxon>
        <taxon>Myxococcia</taxon>
        <taxon>Myxococcales</taxon>
        <taxon>Cystobacterineae</taxon>
        <taxon>Archangiaceae</taxon>
        <taxon>Stigmatella</taxon>
    </lineage>
</organism>
<keyword evidence="1" id="KW-0472">Membrane</keyword>
<keyword evidence="1" id="KW-0812">Transmembrane</keyword>
<keyword evidence="1" id="KW-1133">Transmembrane helix</keyword>
<name>A0A1H7ZC73_STIAU</name>
<protein>
    <submittedName>
        <fullName evidence="2">Uncharacterized protein</fullName>
    </submittedName>
</protein>
<proteinExistence type="predicted"/>
<dbReference type="AlphaFoldDB" id="A0A1H7ZC73"/>
<keyword evidence="3" id="KW-1185">Reference proteome</keyword>
<evidence type="ECO:0000256" key="1">
    <source>
        <dbReference type="SAM" id="Phobius"/>
    </source>
</evidence>
<sequence>MLREYAPWQRQAMLRGPLSSTRATWTIQRLIAMSLIILLVACSTPSHVGTGPSVPQDLSRYALVIEESADGQLIHSWVPANTFDLSRYAYRPSAGGAERRIVHASFSRDCEEERDQCEEMCKASLKGRNWSHASAGSKGEICRRRCRPAYLDCSRLREQADVVKFPVTDKAVDWLKRHREEILLGTVIVIAGVAFTVVIVGSAGTALVLVPAVLLVSSEAPPMPYAVEEEP</sequence>
<dbReference type="Proteomes" id="UP000182719">
    <property type="component" value="Unassembled WGS sequence"/>
</dbReference>